<evidence type="ECO:0000256" key="1">
    <source>
        <dbReference type="SAM" id="Phobius"/>
    </source>
</evidence>
<keyword evidence="1" id="KW-0812">Transmembrane</keyword>
<proteinExistence type="predicted"/>
<evidence type="ECO:0000259" key="2">
    <source>
        <dbReference type="Pfam" id="PF04892"/>
    </source>
</evidence>
<reference evidence="3 4" key="1">
    <citation type="submission" date="2024-11" db="EMBL/GenBank/DDBJ databases">
        <authorList>
            <person name="Heng Y.C."/>
            <person name="Lim A.C.H."/>
            <person name="Lee J.K.Y."/>
            <person name="Kittelmann S."/>
        </authorList>
    </citation>
    <scope>NUCLEOTIDE SEQUENCE [LARGE SCALE GENOMIC DNA]</scope>
    <source>
        <strain evidence="3 4">WILCCON 0185</strain>
    </source>
</reference>
<organism evidence="3 4">
    <name type="scientific">Candidatus Clostridium stratigraminis</name>
    <dbReference type="NCBI Taxonomy" id="3381661"/>
    <lineage>
        <taxon>Bacteria</taxon>
        <taxon>Bacillati</taxon>
        <taxon>Bacillota</taxon>
        <taxon>Clostridia</taxon>
        <taxon>Eubacteriales</taxon>
        <taxon>Clostridiaceae</taxon>
        <taxon>Clostridium</taxon>
    </lineage>
</organism>
<dbReference type="Proteomes" id="UP001623591">
    <property type="component" value="Unassembled WGS sequence"/>
</dbReference>
<sequence>MRKNLLKNIIVLIIFIFTTYIIFYNFVSELLIRLMTPSVSLYVGMMVFVTTFLYILTISVMNKGVKEIHINTLAVLYFGLVILLSFFKMTSNFYGLNLNPFSIIGDFKEYFNHTLLLVIANMLLYFPLGGFMKFRIKVNNFSLMMGFLVYILIVETMQYILHRGIFDINDIILNTLGFIIGALFSNFVIKHHRKERAESYS</sequence>
<feature type="domain" description="VanZ-like" evidence="2">
    <location>
        <begin position="75"/>
        <end position="185"/>
    </location>
</feature>
<feature type="transmembrane region" description="Helical" evidence="1">
    <location>
        <begin position="70"/>
        <end position="90"/>
    </location>
</feature>
<feature type="transmembrane region" description="Helical" evidence="1">
    <location>
        <begin position="110"/>
        <end position="128"/>
    </location>
</feature>
<feature type="transmembrane region" description="Helical" evidence="1">
    <location>
        <begin position="39"/>
        <end position="58"/>
    </location>
</feature>
<dbReference type="Pfam" id="PF04892">
    <property type="entry name" value="VanZ"/>
    <property type="match status" value="1"/>
</dbReference>
<comment type="caution">
    <text evidence="3">The sequence shown here is derived from an EMBL/GenBank/DDBJ whole genome shotgun (WGS) entry which is preliminary data.</text>
</comment>
<dbReference type="EMBL" id="JBJHZZ010000031">
    <property type="protein sequence ID" value="MFL0248754.1"/>
    <property type="molecule type" value="Genomic_DNA"/>
</dbReference>
<keyword evidence="4" id="KW-1185">Reference proteome</keyword>
<protein>
    <submittedName>
        <fullName evidence="3">VanZ family protein</fullName>
    </submittedName>
</protein>
<dbReference type="InterPro" id="IPR006976">
    <property type="entry name" value="VanZ-like"/>
</dbReference>
<feature type="transmembrane region" description="Helical" evidence="1">
    <location>
        <begin position="9"/>
        <end position="27"/>
    </location>
</feature>
<gene>
    <name evidence="3" type="ORF">ACJDUG_17575</name>
</gene>
<evidence type="ECO:0000313" key="4">
    <source>
        <dbReference type="Proteomes" id="UP001623591"/>
    </source>
</evidence>
<feature type="transmembrane region" description="Helical" evidence="1">
    <location>
        <begin position="171"/>
        <end position="189"/>
    </location>
</feature>
<evidence type="ECO:0000313" key="3">
    <source>
        <dbReference type="EMBL" id="MFL0248754.1"/>
    </source>
</evidence>
<feature type="transmembrane region" description="Helical" evidence="1">
    <location>
        <begin position="140"/>
        <end position="159"/>
    </location>
</feature>
<accession>A0ABW8T878</accession>
<name>A0ABW8T878_9CLOT</name>
<keyword evidence="1" id="KW-0472">Membrane</keyword>
<keyword evidence="1" id="KW-1133">Transmembrane helix</keyword>